<organism evidence="4 5">
    <name type="scientific">Pseudaminobacter soli</name>
    <name type="common">ex Zhang et al. 2022</name>
    <dbReference type="NCBI Taxonomy" id="2831468"/>
    <lineage>
        <taxon>Bacteria</taxon>
        <taxon>Pseudomonadati</taxon>
        <taxon>Pseudomonadota</taxon>
        <taxon>Alphaproteobacteria</taxon>
        <taxon>Hyphomicrobiales</taxon>
        <taxon>Phyllobacteriaceae</taxon>
        <taxon>Pseudaminobacter</taxon>
    </lineage>
</organism>
<reference evidence="4" key="1">
    <citation type="submission" date="2021-04" db="EMBL/GenBank/DDBJ databases">
        <title>Pseudaminobacter soli sp. nov., isolated from paddy soil contaminated by heavy metals.</title>
        <authorList>
            <person name="Zhang K."/>
        </authorList>
    </citation>
    <scope>NUCLEOTIDE SEQUENCE</scope>
    <source>
        <strain evidence="4">19-2017</strain>
    </source>
</reference>
<keyword evidence="1" id="KW-0809">Transit peptide</keyword>
<dbReference type="InterPro" id="IPR017703">
    <property type="entry name" value="YgfZ/GCV_T_CS"/>
</dbReference>
<dbReference type="PANTHER" id="PTHR22602">
    <property type="entry name" value="TRANSFERASE CAF17, MITOCHONDRIAL-RELATED"/>
    <property type="match status" value="1"/>
</dbReference>
<evidence type="ECO:0000313" key="4">
    <source>
        <dbReference type="EMBL" id="MBS3650664.1"/>
    </source>
</evidence>
<sequence length="304" mass="32482">MPTARLPDRALISVVGPDAEHLLQNVITADLDTLKPGEAMPSALLLPQGKILFDFLVSRSGENGLLLECRADVADDLVRRLMLYRLRAKAEISKLDQDFVTVSWETESDSSPSGSASSQPGAGSSENDSMEKGLRDLRFAEPARVWRCYGDAAVETSDLARWHRFRVAQGIPESGSDYALGDTFPHDVLLDQMSGVGFRKGCYVGQEVVSRMQHRGTARRRAVIASAEGSLPSPGTEIVAAGRPIGTLGSVAGDTAIALVRLDKAKAAMDAGQPITAGEATLSLAIPSWARFTFPQDTAASEEA</sequence>
<proteinExistence type="predicted"/>
<protein>
    <submittedName>
        <fullName evidence="4">Folate-binding protein YgfZ</fullName>
    </submittedName>
</protein>
<dbReference type="PANTHER" id="PTHR22602:SF0">
    <property type="entry name" value="TRANSFERASE CAF17, MITOCHONDRIAL-RELATED"/>
    <property type="match status" value="1"/>
</dbReference>
<feature type="domain" description="CAF17 C-terminal" evidence="3">
    <location>
        <begin position="219"/>
        <end position="291"/>
    </location>
</feature>
<feature type="compositionally biased region" description="Low complexity" evidence="2">
    <location>
        <begin position="109"/>
        <end position="125"/>
    </location>
</feature>
<evidence type="ECO:0000256" key="2">
    <source>
        <dbReference type="SAM" id="MobiDB-lite"/>
    </source>
</evidence>
<evidence type="ECO:0000259" key="3">
    <source>
        <dbReference type="Pfam" id="PF25455"/>
    </source>
</evidence>
<dbReference type="GO" id="GO:0016226">
    <property type="term" value="P:iron-sulfur cluster assembly"/>
    <property type="evidence" value="ECO:0007669"/>
    <property type="project" value="TreeGrafter"/>
</dbReference>
<evidence type="ECO:0000256" key="1">
    <source>
        <dbReference type="ARBA" id="ARBA00022946"/>
    </source>
</evidence>
<accession>A0A942DYP7</accession>
<dbReference type="InterPro" id="IPR057460">
    <property type="entry name" value="CAF17_C"/>
</dbReference>
<name>A0A942DYP7_9HYPH</name>
<dbReference type="AlphaFoldDB" id="A0A942DYP7"/>
<dbReference type="EMBL" id="JAGWCR010000010">
    <property type="protein sequence ID" value="MBS3650664.1"/>
    <property type="molecule type" value="Genomic_DNA"/>
</dbReference>
<dbReference type="InterPro" id="IPR027266">
    <property type="entry name" value="TrmE/GcvT-like"/>
</dbReference>
<dbReference type="SUPFAM" id="SSF103025">
    <property type="entry name" value="Folate-binding domain"/>
    <property type="match status" value="1"/>
</dbReference>
<feature type="region of interest" description="Disordered" evidence="2">
    <location>
        <begin position="106"/>
        <end position="131"/>
    </location>
</feature>
<dbReference type="Proteomes" id="UP000680348">
    <property type="component" value="Unassembled WGS sequence"/>
</dbReference>
<dbReference type="RefSeq" id="WP_188256216.1">
    <property type="nucleotide sequence ID" value="NZ_JABVCF010000010.1"/>
</dbReference>
<dbReference type="InterPro" id="IPR045179">
    <property type="entry name" value="YgfZ/GcvT"/>
</dbReference>
<evidence type="ECO:0000313" key="5">
    <source>
        <dbReference type="Proteomes" id="UP000680348"/>
    </source>
</evidence>
<comment type="caution">
    <text evidence="4">The sequence shown here is derived from an EMBL/GenBank/DDBJ whole genome shotgun (WGS) entry which is preliminary data.</text>
</comment>
<dbReference type="NCBIfam" id="TIGR03317">
    <property type="entry name" value="ygfZ_signature"/>
    <property type="match status" value="1"/>
</dbReference>
<dbReference type="Pfam" id="PF25455">
    <property type="entry name" value="Beta-barrel_CAF17_C"/>
    <property type="match status" value="1"/>
</dbReference>
<dbReference type="Gene3D" id="3.30.1360.120">
    <property type="entry name" value="Probable tRNA modification gtpase trme, domain 1"/>
    <property type="match status" value="1"/>
</dbReference>
<gene>
    <name evidence="4" type="ORF">KEU06_18795</name>
</gene>
<dbReference type="PIRSF" id="PIRSF006487">
    <property type="entry name" value="GcvT"/>
    <property type="match status" value="1"/>
</dbReference>
<keyword evidence="5" id="KW-1185">Reference proteome</keyword>